<keyword evidence="3" id="KW-1185">Reference proteome</keyword>
<evidence type="ECO:0000313" key="3">
    <source>
        <dbReference type="Proteomes" id="UP001152803"/>
    </source>
</evidence>
<organism evidence="2 3">
    <name type="scientific">Conger conger</name>
    <name type="common">Conger eel</name>
    <name type="synonym">Muraena conger</name>
    <dbReference type="NCBI Taxonomy" id="82655"/>
    <lineage>
        <taxon>Eukaryota</taxon>
        <taxon>Metazoa</taxon>
        <taxon>Chordata</taxon>
        <taxon>Craniata</taxon>
        <taxon>Vertebrata</taxon>
        <taxon>Euteleostomi</taxon>
        <taxon>Actinopterygii</taxon>
        <taxon>Neopterygii</taxon>
        <taxon>Teleostei</taxon>
        <taxon>Anguilliformes</taxon>
        <taxon>Congridae</taxon>
        <taxon>Conger</taxon>
    </lineage>
</organism>
<comment type="caution">
    <text evidence="2">The sequence shown here is derived from an EMBL/GenBank/DDBJ whole genome shotgun (WGS) entry which is preliminary data.</text>
</comment>
<protein>
    <submittedName>
        <fullName evidence="2">Uncharacterized protein</fullName>
    </submittedName>
</protein>
<name>A0A9Q1CVY2_CONCO</name>
<dbReference type="EMBL" id="JAFJMO010000018">
    <property type="protein sequence ID" value="KAJ8250565.1"/>
    <property type="molecule type" value="Genomic_DNA"/>
</dbReference>
<dbReference type="Proteomes" id="UP001152803">
    <property type="component" value="Unassembled WGS sequence"/>
</dbReference>
<evidence type="ECO:0000313" key="2">
    <source>
        <dbReference type="EMBL" id="KAJ8250565.1"/>
    </source>
</evidence>
<feature type="compositionally biased region" description="Basic and acidic residues" evidence="1">
    <location>
        <begin position="37"/>
        <end position="55"/>
    </location>
</feature>
<sequence>VNERSAVWRLNRVSSPRTSHSRGKETEHTGAVRFRTPHPDRYNENEATRHTELSPHSRLNKGAVHGVCADCGRQWQN</sequence>
<dbReference type="AlphaFoldDB" id="A0A9Q1CVY2"/>
<feature type="non-terminal residue" evidence="2">
    <location>
        <position position="1"/>
    </location>
</feature>
<evidence type="ECO:0000256" key="1">
    <source>
        <dbReference type="SAM" id="MobiDB-lite"/>
    </source>
</evidence>
<gene>
    <name evidence="2" type="ORF">COCON_G00224870</name>
</gene>
<accession>A0A9Q1CVY2</accession>
<proteinExistence type="predicted"/>
<feature type="region of interest" description="Disordered" evidence="1">
    <location>
        <begin position="12"/>
        <end position="58"/>
    </location>
</feature>
<reference evidence="2" key="1">
    <citation type="journal article" date="2023" name="Science">
        <title>Genome structures resolve the early diversification of teleost fishes.</title>
        <authorList>
            <person name="Parey E."/>
            <person name="Louis A."/>
            <person name="Montfort J."/>
            <person name="Bouchez O."/>
            <person name="Roques C."/>
            <person name="Iampietro C."/>
            <person name="Lluch J."/>
            <person name="Castinel A."/>
            <person name="Donnadieu C."/>
            <person name="Desvignes T."/>
            <person name="Floi Bucao C."/>
            <person name="Jouanno E."/>
            <person name="Wen M."/>
            <person name="Mejri S."/>
            <person name="Dirks R."/>
            <person name="Jansen H."/>
            <person name="Henkel C."/>
            <person name="Chen W.J."/>
            <person name="Zahm M."/>
            <person name="Cabau C."/>
            <person name="Klopp C."/>
            <person name="Thompson A.W."/>
            <person name="Robinson-Rechavi M."/>
            <person name="Braasch I."/>
            <person name="Lecointre G."/>
            <person name="Bobe J."/>
            <person name="Postlethwait J.H."/>
            <person name="Berthelot C."/>
            <person name="Roest Crollius H."/>
            <person name="Guiguen Y."/>
        </authorList>
    </citation>
    <scope>NUCLEOTIDE SEQUENCE</scope>
    <source>
        <strain evidence="2">Concon-B</strain>
    </source>
</reference>